<gene>
    <name evidence="8" type="ORF">N7603_01910</name>
</gene>
<dbReference type="SUPFAM" id="SSF53335">
    <property type="entry name" value="S-adenosyl-L-methionine-dependent methyltransferases"/>
    <property type="match status" value="1"/>
</dbReference>
<sequence>CTDISLAGSMKGMDRNSNTASSLLWEVERLLITSKESEELPKYLLMENVPMLVSKKFIHSFNEWLLFLESLGYKNYWQQLNAKDYGVPQTRNRVFLVSIIDPKYEFEFPKAFPLEKHLIDYLEPVVDEKYFISEAFLLYCTDPTDRNGFIRGNRFKPHDTTKSRYAFTITTRKGSTPTDNYVIVPEATLKGYKEAYLGDGIYINRPHQKRGCVQKGKIQTIKRTVSDLGVIVERDKALMIRRITPRESLRLMGWTDDRIDLIIDKFSDARLYTFAGNGIVIDVLCEIFKELFKHGI</sequence>
<comment type="caution">
    <text evidence="8">The sequence shown here is derived from an EMBL/GenBank/DDBJ whole genome shotgun (WGS) entry which is preliminary data.</text>
</comment>
<feature type="non-terminal residue" evidence="8">
    <location>
        <position position="1"/>
    </location>
</feature>
<evidence type="ECO:0000256" key="1">
    <source>
        <dbReference type="ARBA" id="ARBA00011975"/>
    </source>
</evidence>
<dbReference type="Pfam" id="PF00145">
    <property type="entry name" value="DNA_methylase"/>
    <property type="match status" value="1"/>
</dbReference>
<feature type="active site" evidence="6">
    <location>
        <position position="1"/>
    </location>
</feature>
<evidence type="ECO:0000256" key="7">
    <source>
        <dbReference type="RuleBase" id="RU000416"/>
    </source>
</evidence>
<keyword evidence="3 6" id="KW-0808">Transferase</keyword>
<dbReference type="EC" id="2.1.1.37" evidence="1"/>
<keyword evidence="9" id="KW-1185">Reference proteome</keyword>
<comment type="similarity">
    <text evidence="6 7">Belongs to the class I-like SAM-binding methyltransferase superfamily. C5-methyltransferase family.</text>
</comment>
<evidence type="ECO:0000256" key="2">
    <source>
        <dbReference type="ARBA" id="ARBA00022603"/>
    </source>
</evidence>
<evidence type="ECO:0000256" key="6">
    <source>
        <dbReference type="PROSITE-ProRule" id="PRU01016"/>
    </source>
</evidence>
<keyword evidence="5" id="KW-0680">Restriction system</keyword>
<reference evidence="9" key="1">
    <citation type="submission" date="2023-07" db="EMBL/GenBank/DDBJ databases">
        <title>Novel Mycoplasma species identified in domestic and wild animals.</title>
        <authorList>
            <person name="Volokhov D.V."/>
            <person name="Furtak V.A."/>
            <person name="Zagorodnyaya T.A."/>
        </authorList>
    </citation>
    <scope>NUCLEOTIDE SEQUENCE [LARGE SCALE GENOMIC DNA]</scope>
    <source>
        <strain evidence="9">92-19</strain>
    </source>
</reference>
<evidence type="ECO:0000313" key="8">
    <source>
        <dbReference type="EMBL" id="MCU0104409.1"/>
    </source>
</evidence>
<evidence type="ECO:0000256" key="3">
    <source>
        <dbReference type="ARBA" id="ARBA00022679"/>
    </source>
</evidence>
<dbReference type="RefSeq" id="WP_262095638.1">
    <property type="nucleotide sequence ID" value="NZ_JAOEGN010000003.1"/>
</dbReference>
<dbReference type="PANTHER" id="PTHR46098:SF1">
    <property type="entry name" value="TRNA (CYTOSINE(38)-C(5))-METHYLTRANSFERASE"/>
    <property type="match status" value="1"/>
</dbReference>
<dbReference type="GO" id="GO:0008168">
    <property type="term" value="F:methyltransferase activity"/>
    <property type="evidence" value="ECO:0007669"/>
    <property type="project" value="UniProtKB-KW"/>
</dbReference>
<keyword evidence="2 6" id="KW-0489">Methyltransferase</keyword>
<dbReference type="PANTHER" id="PTHR46098">
    <property type="entry name" value="TRNA (CYTOSINE(38)-C(5))-METHYLTRANSFERASE"/>
    <property type="match status" value="1"/>
</dbReference>
<dbReference type="PRINTS" id="PR00105">
    <property type="entry name" value="C5METTRFRASE"/>
</dbReference>
<dbReference type="InterPro" id="IPR001525">
    <property type="entry name" value="C5_MeTfrase"/>
</dbReference>
<dbReference type="Gene3D" id="3.40.50.150">
    <property type="entry name" value="Vaccinia Virus protein VP39"/>
    <property type="match status" value="1"/>
</dbReference>
<keyword evidence="4 6" id="KW-0949">S-adenosyl-L-methionine</keyword>
<dbReference type="InterPro" id="IPR029063">
    <property type="entry name" value="SAM-dependent_MTases_sf"/>
</dbReference>
<name>A0ABT2PTY8_9MOLU</name>
<organism evidence="8 9">
    <name type="scientific">Paracholeplasma vituli</name>
    <dbReference type="NCBI Taxonomy" id="69473"/>
    <lineage>
        <taxon>Bacteria</taxon>
        <taxon>Bacillati</taxon>
        <taxon>Mycoplasmatota</taxon>
        <taxon>Mollicutes</taxon>
        <taxon>Acholeplasmatales</taxon>
        <taxon>Acholeplasmataceae</taxon>
        <taxon>Paracholeplasma</taxon>
    </lineage>
</organism>
<dbReference type="GO" id="GO:0032259">
    <property type="term" value="P:methylation"/>
    <property type="evidence" value="ECO:0007669"/>
    <property type="project" value="UniProtKB-KW"/>
</dbReference>
<accession>A0ABT2PTY8</accession>
<dbReference type="Proteomes" id="UP001209076">
    <property type="component" value="Unassembled WGS sequence"/>
</dbReference>
<dbReference type="PROSITE" id="PS51679">
    <property type="entry name" value="SAM_MT_C5"/>
    <property type="match status" value="1"/>
</dbReference>
<dbReference type="EMBL" id="JAOEGN010000003">
    <property type="protein sequence ID" value="MCU0104409.1"/>
    <property type="molecule type" value="Genomic_DNA"/>
</dbReference>
<protein>
    <recommendedName>
        <fullName evidence="1">DNA (cytosine-5-)-methyltransferase</fullName>
        <ecNumber evidence="1">2.1.1.37</ecNumber>
    </recommendedName>
</protein>
<proteinExistence type="inferred from homology"/>
<evidence type="ECO:0000313" key="9">
    <source>
        <dbReference type="Proteomes" id="UP001209076"/>
    </source>
</evidence>
<dbReference type="InterPro" id="IPR050750">
    <property type="entry name" value="C5-MTase"/>
</dbReference>
<dbReference type="NCBIfam" id="TIGR00675">
    <property type="entry name" value="dcm"/>
    <property type="match status" value="1"/>
</dbReference>
<evidence type="ECO:0000256" key="5">
    <source>
        <dbReference type="ARBA" id="ARBA00022747"/>
    </source>
</evidence>
<evidence type="ECO:0000256" key="4">
    <source>
        <dbReference type="ARBA" id="ARBA00022691"/>
    </source>
</evidence>